<comment type="caution">
    <text evidence="1">The sequence shown here is derived from an EMBL/GenBank/DDBJ whole genome shotgun (WGS) entry which is preliminary data.</text>
</comment>
<dbReference type="InterPro" id="IPR008949">
    <property type="entry name" value="Isoprenoid_synthase_dom_sf"/>
</dbReference>
<dbReference type="Proteomes" id="UP001595607">
    <property type="component" value="Unassembled WGS sequence"/>
</dbReference>
<reference evidence="2" key="1">
    <citation type="journal article" date="2019" name="Int. J. Syst. Evol. Microbiol.">
        <title>The Global Catalogue of Microorganisms (GCM) 10K type strain sequencing project: providing services to taxonomists for standard genome sequencing and annotation.</title>
        <authorList>
            <consortium name="The Broad Institute Genomics Platform"/>
            <consortium name="The Broad Institute Genome Sequencing Center for Infectious Disease"/>
            <person name="Wu L."/>
            <person name="Ma J."/>
        </authorList>
    </citation>
    <scope>NUCLEOTIDE SEQUENCE [LARGE SCALE GENOMIC DNA]</scope>
    <source>
        <strain evidence="2">KCTC 22245</strain>
    </source>
</reference>
<accession>A0ABV7M7A4</accession>
<name>A0ABV7M7A4_9PROT</name>
<dbReference type="Pfam" id="PF00494">
    <property type="entry name" value="SQS_PSY"/>
    <property type="match status" value="1"/>
</dbReference>
<dbReference type="RefSeq" id="WP_189571960.1">
    <property type="nucleotide sequence ID" value="NZ_BMXU01000001.1"/>
</dbReference>
<dbReference type="InterPro" id="IPR002060">
    <property type="entry name" value="Squ/phyt_synthse"/>
</dbReference>
<evidence type="ECO:0000313" key="1">
    <source>
        <dbReference type="EMBL" id="MFC3301276.1"/>
    </source>
</evidence>
<proteinExistence type="predicted"/>
<dbReference type="EMBL" id="JBHRVA010000002">
    <property type="protein sequence ID" value="MFC3301276.1"/>
    <property type="molecule type" value="Genomic_DNA"/>
</dbReference>
<evidence type="ECO:0000313" key="2">
    <source>
        <dbReference type="Proteomes" id="UP001595607"/>
    </source>
</evidence>
<sequence>MKPEGFSPLDPQDASYLLAQVEAFEPDWALVLPYVPDEARGGWLAVLAFAAEAIGAPGRVSNGMLGRIRLQWWREALDEVFSDGAVREHPGVGALATTLRPHVELRARLEQVIDGMEAFLSHGTDSSIEAALEVRRPVYGALAETLGALAGTPGGGDGLVLHALSRSAPDGDALPGEDGVEPPARRFSRALGRSKTLEAELAQAILSYRASRRDKELPLPALPLRLTKAQGERVIRIKNPLGQKLAILRGVLTGRA</sequence>
<gene>
    <name evidence="1" type="ORF">ACFONP_00840</name>
</gene>
<dbReference type="SUPFAM" id="SSF48576">
    <property type="entry name" value="Terpenoid synthases"/>
    <property type="match status" value="1"/>
</dbReference>
<protein>
    <submittedName>
        <fullName evidence="1">Squalene/phytoene synthase family protein</fullName>
    </submittedName>
</protein>
<keyword evidence="2" id="KW-1185">Reference proteome</keyword>
<dbReference type="Gene3D" id="1.10.600.10">
    <property type="entry name" value="Farnesyl Diphosphate Synthase"/>
    <property type="match status" value="1"/>
</dbReference>
<organism evidence="1 2">
    <name type="scientific">Parvularcula lutaonensis</name>
    <dbReference type="NCBI Taxonomy" id="491923"/>
    <lineage>
        <taxon>Bacteria</taxon>
        <taxon>Pseudomonadati</taxon>
        <taxon>Pseudomonadota</taxon>
        <taxon>Alphaproteobacteria</taxon>
        <taxon>Parvularculales</taxon>
        <taxon>Parvularculaceae</taxon>
        <taxon>Parvularcula</taxon>
    </lineage>
</organism>